<dbReference type="SUPFAM" id="SSF51735">
    <property type="entry name" value="NAD(P)-binding Rossmann-fold domains"/>
    <property type="match status" value="1"/>
</dbReference>
<evidence type="ECO:0000313" key="6">
    <source>
        <dbReference type="Proteomes" id="UP000321726"/>
    </source>
</evidence>
<evidence type="ECO:0000256" key="1">
    <source>
        <dbReference type="ARBA" id="ARBA00006484"/>
    </source>
</evidence>
<protein>
    <submittedName>
        <fullName evidence="3">Oxidoreductase</fullName>
    </submittedName>
    <submittedName>
        <fullName evidence="4">Short-chain dehydrogenase</fullName>
    </submittedName>
</protein>
<evidence type="ECO:0000256" key="2">
    <source>
        <dbReference type="ARBA" id="ARBA00023002"/>
    </source>
</evidence>
<name>A0A1M7IVR9_9GAMM</name>
<dbReference type="PRINTS" id="PR00081">
    <property type="entry name" value="GDHRDH"/>
</dbReference>
<dbReference type="Pfam" id="PF00106">
    <property type="entry name" value="adh_short"/>
    <property type="match status" value="1"/>
</dbReference>
<dbReference type="InterPro" id="IPR020904">
    <property type="entry name" value="Sc_DH/Rdtase_CS"/>
</dbReference>
<dbReference type="InterPro" id="IPR036291">
    <property type="entry name" value="NAD(P)-bd_dom_sf"/>
</dbReference>
<sequence length="258" mass="27943">MATPRRLILITGATGAIGGALARRYASDGAALILHGRRQEVLSRLAAECEQLGAESVIRDQTDLNDTAQLHHWIDGLEHCPDMAILCAGMNLGVTHTLELESFQQARQLLDINLHVPMQITRLLAPRMQSRGSGQLVYLSSLAAWYGLPVTPSYSASKAGIKAYGEAMRGVLAPHGVGVSVIMPGYVDSAMARAMPGPKPFQWSPQRAATTIHRAIERNQARCSFPLPLSLGTWCLAVLPAALSQRLVSWFGYGVRRP</sequence>
<dbReference type="GO" id="GO:0016491">
    <property type="term" value="F:oxidoreductase activity"/>
    <property type="evidence" value="ECO:0007669"/>
    <property type="project" value="UniProtKB-KW"/>
</dbReference>
<reference evidence="3 6" key="2">
    <citation type="submission" date="2019-07" db="EMBL/GenBank/DDBJ databases">
        <title>Whole genome shotgun sequence of Halomonas cupida NBRC 102219.</title>
        <authorList>
            <person name="Hosoyama A."/>
            <person name="Uohara A."/>
            <person name="Ohji S."/>
            <person name="Ichikawa N."/>
        </authorList>
    </citation>
    <scope>NUCLEOTIDE SEQUENCE [LARGE SCALE GENOMIC DNA]</scope>
    <source>
        <strain evidence="3 6">NBRC 102219</strain>
    </source>
</reference>
<dbReference type="PANTHER" id="PTHR44196">
    <property type="entry name" value="DEHYDROGENASE/REDUCTASE SDR FAMILY MEMBER 7B"/>
    <property type="match status" value="1"/>
</dbReference>
<dbReference type="AlphaFoldDB" id="A0A1M7IVR9"/>
<evidence type="ECO:0000313" key="5">
    <source>
        <dbReference type="Proteomes" id="UP000184123"/>
    </source>
</evidence>
<dbReference type="STRING" id="44933.SAMN05660971_03000"/>
<organism evidence="4 5">
    <name type="scientific">Halomonas cupida</name>
    <dbReference type="NCBI Taxonomy" id="44933"/>
    <lineage>
        <taxon>Bacteria</taxon>
        <taxon>Pseudomonadati</taxon>
        <taxon>Pseudomonadota</taxon>
        <taxon>Gammaproteobacteria</taxon>
        <taxon>Oceanospirillales</taxon>
        <taxon>Halomonadaceae</taxon>
        <taxon>Halomonas</taxon>
    </lineage>
</organism>
<comment type="similarity">
    <text evidence="1">Belongs to the short-chain dehydrogenases/reductases (SDR) family.</text>
</comment>
<dbReference type="OrthoDB" id="335726at2"/>
<evidence type="ECO:0000313" key="4">
    <source>
        <dbReference type="EMBL" id="SHM44796.1"/>
    </source>
</evidence>
<dbReference type="Proteomes" id="UP000321726">
    <property type="component" value="Unassembled WGS sequence"/>
</dbReference>
<dbReference type="GO" id="GO:0016020">
    <property type="term" value="C:membrane"/>
    <property type="evidence" value="ECO:0007669"/>
    <property type="project" value="TreeGrafter"/>
</dbReference>
<dbReference type="PANTHER" id="PTHR44196:SF1">
    <property type="entry name" value="DEHYDROGENASE_REDUCTASE SDR FAMILY MEMBER 7B"/>
    <property type="match status" value="1"/>
</dbReference>
<dbReference type="EMBL" id="FRCA01000008">
    <property type="protein sequence ID" value="SHM44796.1"/>
    <property type="molecule type" value="Genomic_DNA"/>
</dbReference>
<dbReference type="EMBL" id="BJXU01000079">
    <property type="protein sequence ID" value="GEN24207.1"/>
    <property type="molecule type" value="Genomic_DNA"/>
</dbReference>
<proteinExistence type="inferred from homology"/>
<accession>A0A1M7IVR9</accession>
<dbReference type="PROSITE" id="PS00061">
    <property type="entry name" value="ADH_SHORT"/>
    <property type="match status" value="1"/>
</dbReference>
<dbReference type="InterPro" id="IPR002347">
    <property type="entry name" value="SDR_fam"/>
</dbReference>
<keyword evidence="2" id="KW-0560">Oxidoreductase</keyword>
<gene>
    <name evidence="3" type="primary">wcbP</name>
    <name evidence="3" type="ORF">HCU01_21560</name>
    <name evidence="4" type="ORF">SAMN05660971_03000</name>
</gene>
<reference evidence="4 5" key="1">
    <citation type="submission" date="2016-11" db="EMBL/GenBank/DDBJ databases">
        <authorList>
            <person name="Jaros S."/>
            <person name="Januszkiewicz K."/>
            <person name="Wedrychowicz H."/>
        </authorList>
    </citation>
    <scope>NUCLEOTIDE SEQUENCE [LARGE SCALE GENOMIC DNA]</scope>
    <source>
        <strain evidence="4 5">DSM 4740</strain>
    </source>
</reference>
<evidence type="ECO:0000313" key="3">
    <source>
        <dbReference type="EMBL" id="GEN24207.1"/>
    </source>
</evidence>
<keyword evidence="6" id="KW-1185">Reference proteome</keyword>
<dbReference type="Gene3D" id="3.40.50.720">
    <property type="entry name" value="NAD(P)-binding Rossmann-like Domain"/>
    <property type="match status" value="1"/>
</dbReference>
<dbReference type="RefSeq" id="WP_073436024.1">
    <property type="nucleotide sequence ID" value="NZ_BJXU01000079.1"/>
</dbReference>
<dbReference type="Proteomes" id="UP000184123">
    <property type="component" value="Unassembled WGS sequence"/>
</dbReference>